<name>A0A931E850_9BACT</name>
<evidence type="ECO:0000313" key="1">
    <source>
        <dbReference type="EMBL" id="MBG9377045.1"/>
    </source>
</evidence>
<dbReference type="EMBL" id="JADWYR010000002">
    <property type="protein sequence ID" value="MBG9377045.1"/>
    <property type="molecule type" value="Genomic_DNA"/>
</dbReference>
<reference evidence="1" key="1">
    <citation type="submission" date="2020-11" db="EMBL/GenBank/DDBJ databases">
        <title>Bacterial whole genome sequence for Panacibacter sp. DH6.</title>
        <authorList>
            <person name="Le V."/>
            <person name="Ko S."/>
            <person name="Ahn C.-Y."/>
            <person name="Oh H.-M."/>
        </authorList>
    </citation>
    <scope>NUCLEOTIDE SEQUENCE</scope>
    <source>
        <strain evidence="1">DH6</strain>
    </source>
</reference>
<keyword evidence="2" id="KW-1185">Reference proteome</keyword>
<comment type="caution">
    <text evidence="1">The sequence shown here is derived from an EMBL/GenBank/DDBJ whole genome shotgun (WGS) entry which is preliminary data.</text>
</comment>
<dbReference type="AlphaFoldDB" id="A0A931E850"/>
<dbReference type="Proteomes" id="UP000628448">
    <property type="component" value="Unassembled WGS sequence"/>
</dbReference>
<accession>A0A931E850</accession>
<proteinExistence type="predicted"/>
<protein>
    <submittedName>
        <fullName evidence="1">Uncharacterized protein</fullName>
    </submittedName>
</protein>
<organism evidence="1 2">
    <name type="scientific">Panacibacter microcysteis</name>
    <dbReference type="NCBI Taxonomy" id="2793269"/>
    <lineage>
        <taxon>Bacteria</taxon>
        <taxon>Pseudomonadati</taxon>
        <taxon>Bacteroidota</taxon>
        <taxon>Chitinophagia</taxon>
        <taxon>Chitinophagales</taxon>
        <taxon>Chitinophagaceae</taxon>
        <taxon>Panacibacter</taxon>
    </lineage>
</organism>
<gene>
    <name evidence="1" type="ORF">I5907_12440</name>
</gene>
<evidence type="ECO:0000313" key="2">
    <source>
        <dbReference type="Proteomes" id="UP000628448"/>
    </source>
</evidence>
<sequence length="186" mass="21483">MKNFCLGLLTLIVLSLNIRCSSNTSRRKNIANQDTSMLKPSILIGYDSLPIFLGSQKSEVGRIINLKWDKDNDADVSEVGYYAPSQVIHFEKLKGDLDLYFKFSKKDSVLTYFSASVVFDNYYRDKIIPNLKKELVRKFDKIIDFFPEAISSKDGVVKKYKDYEINVKMDSSSYSPTFYYSIELLR</sequence>
<dbReference type="RefSeq" id="WP_196991147.1">
    <property type="nucleotide sequence ID" value="NZ_JADWYR010000002.1"/>
</dbReference>